<evidence type="ECO:0000313" key="2">
    <source>
        <dbReference type="EMBL" id="KRY00711.1"/>
    </source>
</evidence>
<protein>
    <submittedName>
        <fullName evidence="2">Uncharacterized protein</fullName>
    </submittedName>
</protein>
<evidence type="ECO:0000313" key="3">
    <source>
        <dbReference type="Proteomes" id="UP000054815"/>
    </source>
</evidence>
<comment type="caution">
    <text evidence="2">The sequence shown here is derived from an EMBL/GenBank/DDBJ whole genome shotgun (WGS) entry which is preliminary data.</text>
</comment>
<accession>A0A0V0YK21</accession>
<dbReference type="AlphaFoldDB" id="A0A0V0YK21"/>
<name>A0A0V0YK21_TRIPS</name>
<sequence>MLFLSVSILISQVGIEENTVLRSTSYAETCTVDDIHLGEKTKPLPQIYGKKCSSAVTNFEIAGQFQTYKKVKAAMYRSQAKRFLLPPATHQQLLFNKVEAAVFYV</sequence>
<reference evidence="2 3" key="1">
    <citation type="submission" date="2015-01" db="EMBL/GenBank/DDBJ databases">
        <title>Evolution of Trichinella species and genotypes.</title>
        <authorList>
            <person name="Korhonen P.K."/>
            <person name="Edoardo P."/>
            <person name="Giuseppe L.R."/>
            <person name="Gasser R.B."/>
        </authorList>
    </citation>
    <scope>NUCLEOTIDE SEQUENCE [LARGE SCALE GENOMIC DNA]</scope>
    <source>
        <strain evidence="2">ISS141</strain>
    </source>
</reference>
<proteinExistence type="predicted"/>
<dbReference type="STRING" id="6337.A0A0V0YK21"/>
<keyword evidence="1" id="KW-0732">Signal</keyword>
<organism evidence="2 3">
    <name type="scientific">Trichinella pseudospiralis</name>
    <name type="common">Parasitic roundworm</name>
    <dbReference type="NCBI Taxonomy" id="6337"/>
    <lineage>
        <taxon>Eukaryota</taxon>
        <taxon>Metazoa</taxon>
        <taxon>Ecdysozoa</taxon>
        <taxon>Nematoda</taxon>
        <taxon>Enoplea</taxon>
        <taxon>Dorylaimia</taxon>
        <taxon>Trichinellida</taxon>
        <taxon>Trichinellidae</taxon>
        <taxon>Trichinella</taxon>
    </lineage>
</organism>
<feature type="chain" id="PRO_5012091014" evidence="1">
    <location>
        <begin position="16"/>
        <end position="105"/>
    </location>
</feature>
<dbReference type="Proteomes" id="UP000054815">
    <property type="component" value="Unassembled WGS sequence"/>
</dbReference>
<feature type="signal peptide" evidence="1">
    <location>
        <begin position="1"/>
        <end position="15"/>
    </location>
</feature>
<evidence type="ECO:0000256" key="1">
    <source>
        <dbReference type="SAM" id="SignalP"/>
    </source>
</evidence>
<gene>
    <name evidence="2" type="ORF">T4E_2782</name>
</gene>
<dbReference type="EMBL" id="JYDU01000007">
    <property type="protein sequence ID" value="KRY00711.1"/>
    <property type="molecule type" value="Genomic_DNA"/>
</dbReference>